<feature type="transmembrane region" description="Helical" evidence="7">
    <location>
        <begin position="355"/>
        <end position="376"/>
    </location>
</feature>
<gene>
    <name evidence="8" type="ORF">SAMN05216495_101175</name>
</gene>
<feature type="transmembrane region" description="Helical" evidence="7">
    <location>
        <begin position="96"/>
        <end position="117"/>
    </location>
</feature>
<name>A0A1H2TBE6_ACIFE</name>
<evidence type="ECO:0000256" key="5">
    <source>
        <dbReference type="ARBA" id="ARBA00022989"/>
    </source>
</evidence>
<dbReference type="AlphaFoldDB" id="A0A1H2TBE6"/>
<keyword evidence="4 7" id="KW-0812">Transmembrane</keyword>
<dbReference type="GO" id="GO:0005886">
    <property type="term" value="C:plasma membrane"/>
    <property type="evidence" value="ECO:0007669"/>
    <property type="project" value="UniProtKB-SubCell"/>
</dbReference>
<dbReference type="RefSeq" id="WP_074704123.1">
    <property type="nucleotide sequence ID" value="NZ_FNOP01000001.1"/>
</dbReference>
<dbReference type="NCBIfam" id="TIGR00797">
    <property type="entry name" value="matE"/>
    <property type="match status" value="1"/>
</dbReference>
<keyword evidence="3" id="KW-1003">Cell membrane</keyword>
<feature type="transmembrane region" description="Helical" evidence="7">
    <location>
        <begin position="422"/>
        <end position="438"/>
    </location>
</feature>
<evidence type="ECO:0000256" key="7">
    <source>
        <dbReference type="SAM" id="Phobius"/>
    </source>
</evidence>
<evidence type="ECO:0000256" key="2">
    <source>
        <dbReference type="ARBA" id="ARBA00022448"/>
    </source>
</evidence>
<dbReference type="GO" id="GO:0042910">
    <property type="term" value="F:xenobiotic transmembrane transporter activity"/>
    <property type="evidence" value="ECO:0007669"/>
    <property type="project" value="InterPro"/>
</dbReference>
<dbReference type="GO" id="GO:0015297">
    <property type="term" value="F:antiporter activity"/>
    <property type="evidence" value="ECO:0007669"/>
    <property type="project" value="InterPro"/>
</dbReference>
<dbReference type="InterPro" id="IPR048279">
    <property type="entry name" value="MdtK-like"/>
</dbReference>
<feature type="transmembrane region" description="Helical" evidence="7">
    <location>
        <begin position="192"/>
        <end position="213"/>
    </location>
</feature>
<evidence type="ECO:0000256" key="1">
    <source>
        <dbReference type="ARBA" id="ARBA00004651"/>
    </source>
</evidence>
<feature type="transmembrane region" description="Helical" evidence="7">
    <location>
        <begin position="9"/>
        <end position="27"/>
    </location>
</feature>
<evidence type="ECO:0000256" key="3">
    <source>
        <dbReference type="ARBA" id="ARBA00022475"/>
    </source>
</evidence>
<dbReference type="PANTHER" id="PTHR43549">
    <property type="entry name" value="MULTIDRUG RESISTANCE PROTEIN YPNP-RELATED"/>
    <property type="match status" value="1"/>
</dbReference>
<dbReference type="Proteomes" id="UP000182379">
    <property type="component" value="Unassembled WGS sequence"/>
</dbReference>
<feature type="transmembrane region" description="Helical" evidence="7">
    <location>
        <begin position="47"/>
        <end position="75"/>
    </location>
</feature>
<feature type="transmembrane region" description="Helical" evidence="7">
    <location>
        <begin position="137"/>
        <end position="158"/>
    </location>
</feature>
<evidence type="ECO:0000313" key="9">
    <source>
        <dbReference type="Proteomes" id="UP000182379"/>
    </source>
</evidence>
<evidence type="ECO:0000256" key="4">
    <source>
        <dbReference type="ARBA" id="ARBA00022692"/>
    </source>
</evidence>
<comment type="caution">
    <text evidence="8">The sequence shown here is derived from an EMBL/GenBank/DDBJ whole genome shotgun (WGS) entry which is preliminary data.</text>
</comment>
<keyword evidence="5 7" id="KW-1133">Transmembrane helix</keyword>
<protein>
    <submittedName>
        <fullName evidence="8">Putative efflux protein, MATE family</fullName>
    </submittedName>
</protein>
<keyword evidence="6 7" id="KW-0472">Membrane</keyword>
<comment type="subcellular location">
    <subcellularLocation>
        <location evidence="1">Cell membrane</location>
        <topology evidence="1">Multi-pass membrane protein</topology>
    </subcellularLocation>
</comment>
<evidence type="ECO:0000313" key="8">
    <source>
        <dbReference type="EMBL" id="SDW41140.1"/>
    </source>
</evidence>
<keyword evidence="2" id="KW-0813">Transport</keyword>
<dbReference type="Pfam" id="PF01554">
    <property type="entry name" value="MatE"/>
    <property type="match status" value="2"/>
</dbReference>
<accession>A0A1H2TBE6</accession>
<organism evidence="8 9">
    <name type="scientific">Acidaminococcus fermentans</name>
    <dbReference type="NCBI Taxonomy" id="905"/>
    <lineage>
        <taxon>Bacteria</taxon>
        <taxon>Bacillati</taxon>
        <taxon>Bacillota</taxon>
        <taxon>Negativicutes</taxon>
        <taxon>Acidaminococcales</taxon>
        <taxon>Acidaminococcaceae</taxon>
        <taxon>Acidaminococcus</taxon>
    </lineage>
</organism>
<sequence>MQKDMTRGPIVPIILHFLFPMFVGNVFQQLYNMADMIIVGRYVGAGALAAVGSTGTLMFLVLGFALGITAGFGILTSQRFGAKDEAGVRRSVANGTLLALLLSLAMTFLSTAAVPWLLDLLNTPADIMEDARTYITIIFQGLFTNVFYNMASVFLRSVGNSKAPLFFLVFSACLNVGLDLLCIIQFRMGVAGAALATVVSQGISVLLCILYIVQKVPVLVPWREDWKLYAHETREQLRMGVPMALQFSITASGIMIAQAAINLFGSTAAAAYTAASKVSMLLTQGCLSMGQTMATYAGQNFGKGDLGRIREGVKKGLRMMALYSLLAAVVLHYLLPFLTGFFFSGDVDAAALLPWARTYGDIAMWFYLPLSMIFIYRNAMQGVGYALAPTLCGVIELAARGLTALVGMKTHSYAISAACDPMAWLAAGIFGWCAWQWVMRDLERRAKKGAAA</sequence>
<feature type="transmembrane region" description="Helical" evidence="7">
    <location>
        <begin position="383"/>
        <end position="402"/>
    </location>
</feature>
<reference evidence="8 9" key="1">
    <citation type="submission" date="2016-10" db="EMBL/GenBank/DDBJ databases">
        <authorList>
            <person name="Varghese N."/>
            <person name="Submissions S."/>
        </authorList>
    </citation>
    <scope>NUCLEOTIDE SEQUENCE [LARGE SCALE GENOMIC DNA]</scope>
    <source>
        <strain evidence="8 9">WCC6</strain>
    </source>
</reference>
<dbReference type="CDD" id="cd13138">
    <property type="entry name" value="MATE_yoeA_like"/>
    <property type="match status" value="1"/>
</dbReference>
<evidence type="ECO:0000256" key="6">
    <source>
        <dbReference type="ARBA" id="ARBA00023136"/>
    </source>
</evidence>
<feature type="transmembrane region" description="Helical" evidence="7">
    <location>
        <begin position="165"/>
        <end position="186"/>
    </location>
</feature>
<dbReference type="InterPro" id="IPR052031">
    <property type="entry name" value="Membrane_Transporter-Flippase"/>
</dbReference>
<feature type="transmembrane region" description="Helical" evidence="7">
    <location>
        <begin position="320"/>
        <end position="343"/>
    </location>
</feature>
<dbReference type="PANTHER" id="PTHR43549:SF3">
    <property type="entry name" value="MULTIDRUG RESISTANCE PROTEIN YPNP-RELATED"/>
    <property type="match status" value="1"/>
</dbReference>
<dbReference type="EMBL" id="FNOP01000001">
    <property type="protein sequence ID" value="SDW41140.1"/>
    <property type="molecule type" value="Genomic_DNA"/>
</dbReference>
<dbReference type="PIRSF" id="PIRSF006603">
    <property type="entry name" value="DinF"/>
    <property type="match status" value="1"/>
</dbReference>
<proteinExistence type="predicted"/>
<dbReference type="InterPro" id="IPR002528">
    <property type="entry name" value="MATE_fam"/>
</dbReference>